<dbReference type="STRING" id="45851.BHV86_04835"/>
<dbReference type="Pfam" id="PF00072">
    <property type="entry name" value="Response_reg"/>
    <property type="match status" value="1"/>
</dbReference>
<dbReference type="InterPro" id="IPR016032">
    <property type="entry name" value="Sig_transdc_resp-reg_C-effctor"/>
</dbReference>
<dbReference type="HOGENOM" id="CLU_000445_90_10_9"/>
<proteinExistence type="predicted"/>
<evidence type="ECO:0000259" key="9">
    <source>
        <dbReference type="PROSITE" id="PS50110"/>
    </source>
</evidence>
<evidence type="ECO:0000256" key="6">
    <source>
        <dbReference type="ARBA" id="ARBA00024867"/>
    </source>
</evidence>
<comment type="function">
    <text evidence="6">May play the central regulatory role in sporulation. It may be an element of the effector pathway responsible for the activation of sporulation genes in response to nutritional stress. Spo0A may act in concert with spo0H (a sigma factor) to control the expression of some genes that are critical to the sporulation process.</text>
</comment>
<feature type="domain" description="HTH luxR-type" evidence="8">
    <location>
        <begin position="147"/>
        <end position="211"/>
    </location>
</feature>
<evidence type="ECO:0000256" key="5">
    <source>
        <dbReference type="ARBA" id="ARBA00023163"/>
    </source>
</evidence>
<dbReference type="Proteomes" id="UP000006238">
    <property type="component" value="Unassembled WGS sequence"/>
</dbReference>
<dbReference type="InterPro" id="IPR011006">
    <property type="entry name" value="CheY-like_superfamily"/>
</dbReference>
<dbReference type="InterPro" id="IPR039420">
    <property type="entry name" value="WalR-like"/>
</dbReference>
<comment type="caution">
    <text evidence="10">The sequence shown here is derived from an EMBL/GenBank/DDBJ whole genome shotgun (WGS) entry which is preliminary data.</text>
</comment>
<dbReference type="SMART" id="SM00448">
    <property type="entry name" value="REC"/>
    <property type="match status" value="1"/>
</dbReference>
<evidence type="ECO:0000256" key="2">
    <source>
        <dbReference type="ARBA" id="ARBA00022553"/>
    </source>
</evidence>
<evidence type="ECO:0000256" key="7">
    <source>
        <dbReference type="PROSITE-ProRule" id="PRU00169"/>
    </source>
</evidence>
<keyword evidence="2 7" id="KW-0597">Phosphoprotein</keyword>
<dbReference type="PRINTS" id="PR00038">
    <property type="entry name" value="HTHLUXR"/>
</dbReference>
<evidence type="ECO:0000256" key="1">
    <source>
        <dbReference type="ARBA" id="ARBA00018672"/>
    </source>
</evidence>
<gene>
    <name evidence="10" type="ORF">BUTYVIB_01211</name>
</gene>
<dbReference type="GO" id="GO:0006355">
    <property type="term" value="P:regulation of DNA-templated transcription"/>
    <property type="evidence" value="ECO:0007669"/>
    <property type="project" value="InterPro"/>
</dbReference>
<dbReference type="GO" id="GO:0000160">
    <property type="term" value="P:phosphorelay signal transduction system"/>
    <property type="evidence" value="ECO:0007669"/>
    <property type="project" value="InterPro"/>
</dbReference>
<dbReference type="eggNOG" id="COG2197">
    <property type="taxonomic scope" value="Bacteria"/>
</dbReference>
<dbReference type="GO" id="GO:0003677">
    <property type="term" value="F:DNA binding"/>
    <property type="evidence" value="ECO:0007669"/>
    <property type="project" value="UniProtKB-KW"/>
</dbReference>
<dbReference type="Gene3D" id="3.40.50.2300">
    <property type="match status" value="1"/>
</dbReference>
<dbReference type="InterPro" id="IPR001789">
    <property type="entry name" value="Sig_transdc_resp-reg_receiver"/>
</dbReference>
<dbReference type="EMBL" id="ABWN01000028">
    <property type="protein sequence ID" value="EFF68553.1"/>
    <property type="molecule type" value="Genomic_DNA"/>
</dbReference>
<keyword evidence="3" id="KW-0805">Transcription regulation</keyword>
<dbReference type="PANTHER" id="PTHR43214">
    <property type="entry name" value="TWO-COMPONENT RESPONSE REGULATOR"/>
    <property type="match status" value="1"/>
</dbReference>
<dbReference type="PANTHER" id="PTHR43214:SF40">
    <property type="entry name" value="TRANSCRIPTIONAL REGULATORY PROTEIN LNRK"/>
    <property type="match status" value="1"/>
</dbReference>
<dbReference type="Pfam" id="PF00196">
    <property type="entry name" value="GerE"/>
    <property type="match status" value="1"/>
</dbReference>
<keyword evidence="11" id="KW-1185">Reference proteome</keyword>
<dbReference type="PROSITE" id="PS00622">
    <property type="entry name" value="HTH_LUXR_1"/>
    <property type="match status" value="1"/>
</dbReference>
<dbReference type="AlphaFoldDB" id="D4RZE5"/>
<sequence length="211" mass="23713">MKMDKIKTVIIDDDEIVVMSLKMIAESSGIEVVATGHSGEDAVRLYELHKPDILLSDIRMNGMDGTVAAAQILKKNPDARILFLTTFSDDEYITKALKYGVKGYILKQDFEGIVPAIKAVYKGQSVFGREIVGRLPNITGENESRESKFFGKGITEKEFEIIKLVADGLSNKEIASRLYLGEGTVRNYFSSILDKLELRDRTQLVVYYYKN</sequence>
<dbReference type="CDD" id="cd17535">
    <property type="entry name" value="REC_NarL-like"/>
    <property type="match status" value="1"/>
</dbReference>
<evidence type="ECO:0000256" key="3">
    <source>
        <dbReference type="ARBA" id="ARBA00023015"/>
    </source>
</evidence>
<keyword evidence="4" id="KW-0238">DNA-binding</keyword>
<dbReference type="SUPFAM" id="SSF46894">
    <property type="entry name" value="C-terminal effector domain of the bipartite response regulators"/>
    <property type="match status" value="1"/>
</dbReference>
<dbReference type="SMART" id="SM00421">
    <property type="entry name" value="HTH_LUXR"/>
    <property type="match status" value="1"/>
</dbReference>
<name>D4RZE5_9FIRM</name>
<evidence type="ECO:0000256" key="4">
    <source>
        <dbReference type="ARBA" id="ARBA00023125"/>
    </source>
</evidence>
<organism evidence="10 11">
    <name type="scientific">Eshraghiella crossota DSM 2876</name>
    <dbReference type="NCBI Taxonomy" id="511680"/>
    <lineage>
        <taxon>Bacteria</taxon>
        <taxon>Bacillati</taxon>
        <taxon>Bacillota</taxon>
        <taxon>Clostridia</taxon>
        <taxon>Lachnospirales</taxon>
        <taxon>Lachnospiraceae</taxon>
        <taxon>Eshraghiella</taxon>
    </lineage>
</organism>
<dbReference type="PROSITE" id="PS50043">
    <property type="entry name" value="HTH_LUXR_2"/>
    <property type="match status" value="1"/>
</dbReference>
<evidence type="ECO:0000313" key="11">
    <source>
        <dbReference type="Proteomes" id="UP000006238"/>
    </source>
</evidence>
<protein>
    <recommendedName>
        <fullName evidence="1">Stage 0 sporulation protein A homolog</fullName>
    </recommendedName>
</protein>
<feature type="modified residue" description="4-aspartylphosphate" evidence="7">
    <location>
        <position position="57"/>
    </location>
</feature>
<dbReference type="InterPro" id="IPR000792">
    <property type="entry name" value="Tscrpt_reg_LuxR_C"/>
</dbReference>
<dbReference type="CDD" id="cd06170">
    <property type="entry name" value="LuxR_C_like"/>
    <property type="match status" value="1"/>
</dbReference>
<dbReference type="SUPFAM" id="SSF52172">
    <property type="entry name" value="CheY-like"/>
    <property type="match status" value="1"/>
</dbReference>
<accession>D4RZE5</accession>
<feature type="domain" description="Response regulatory" evidence="9">
    <location>
        <begin position="7"/>
        <end position="122"/>
    </location>
</feature>
<evidence type="ECO:0000259" key="8">
    <source>
        <dbReference type="PROSITE" id="PS50043"/>
    </source>
</evidence>
<keyword evidence="5" id="KW-0804">Transcription</keyword>
<dbReference type="InterPro" id="IPR058245">
    <property type="entry name" value="NreC/VraR/RcsB-like_REC"/>
</dbReference>
<reference evidence="10 11" key="1">
    <citation type="submission" date="2010-02" db="EMBL/GenBank/DDBJ databases">
        <authorList>
            <person name="Weinstock G."/>
            <person name="Sodergren E."/>
            <person name="Clifton S."/>
            <person name="Fulton L."/>
            <person name="Fulton B."/>
            <person name="Courtney L."/>
            <person name="Fronick C."/>
            <person name="Harrison M."/>
            <person name="Strong C."/>
            <person name="Farmer C."/>
            <person name="Delahaunty K."/>
            <person name="Markovic C."/>
            <person name="Hall O."/>
            <person name="Minx P."/>
            <person name="Tomlinson C."/>
            <person name="Mitreva M."/>
            <person name="Nelson J."/>
            <person name="Hou S."/>
            <person name="Wollam A."/>
            <person name="Pepin K.H."/>
            <person name="Johnson M."/>
            <person name="Bhonagiri V."/>
            <person name="Zhang X."/>
            <person name="Suruliraj S."/>
            <person name="Warren W."/>
            <person name="Chinwalla A."/>
            <person name="Mardis E.R."/>
            <person name="Wilson R.K."/>
        </authorList>
    </citation>
    <scope>NUCLEOTIDE SEQUENCE [LARGE SCALE GENOMIC DNA]</scope>
    <source>
        <strain evidence="10 11">DSM 2876</strain>
    </source>
</reference>
<dbReference type="PROSITE" id="PS50110">
    <property type="entry name" value="RESPONSE_REGULATORY"/>
    <property type="match status" value="1"/>
</dbReference>
<evidence type="ECO:0000313" key="10">
    <source>
        <dbReference type="EMBL" id="EFF68553.1"/>
    </source>
</evidence>